<dbReference type="GO" id="GO:0006400">
    <property type="term" value="P:tRNA modification"/>
    <property type="evidence" value="ECO:0007669"/>
    <property type="project" value="UniProtKB-UniRule"/>
</dbReference>
<evidence type="ECO:0000256" key="4">
    <source>
        <dbReference type="ARBA" id="ARBA00022840"/>
    </source>
</evidence>
<proteinExistence type="inferred from homology"/>
<keyword evidence="4 6" id="KW-0067">ATP-binding</keyword>
<keyword evidence="3 6" id="KW-0547">Nucleotide-binding</keyword>
<dbReference type="RefSeq" id="WP_183374886.1">
    <property type="nucleotide sequence ID" value="NZ_CBCSFZ010000016.1"/>
</dbReference>
<protein>
    <recommendedName>
        <fullName evidence="6">tRNA(Ile)-lysidine synthase</fullName>
        <ecNumber evidence="6">6.3.4.19</ecNumber>
    </recommendedName>
    <alternativeName>
        <fullName evidence="6">tRNA(Ile)-2-lysyl-cytidine synthase</fullName>
    </alternativeName>
    <alternativeName>
        <fullName evidence="6">tRNA(Ile)-lysidine synthetase</fullName>
    </alternativeName>
</protein>
<comment type="domain">
    <text evidence="6">The N-terminal region contains the highly conserved SGGXDS motif, predicted to be a P-loop motif involved in ATP binding.</text>
</comment>
<evidence type="ECO:0000256" key="5">
    <source>
        <dbReference type="ARBA" id="ARBA00048539"/>
    </source>
</evidence>
<dbReference type="Proteomes" id="UP000568050">
    <property type="component" value="Unassembled WGS sequence"/>
</dbReference>
<comment type="catalytic activity">
    <reaction evidence="5 6">
        <text>cytidine(34) in tRNA(Ile2) + L-lysine + ATP = lysidine(34) in tRNA(Ile2) + AMP + diphosphate + H(+)</text>
        <dbReference type="Rhea" id="RHEA:43744"/>
        <dbReference type="Rhea" id="RHEA-COMP:10625"/>
        <dbReference type="Rhea" id="RHEA-COMP:10670"/>
        <dbReference type="ChEBI" id="CHEBI:15378"/>
        <dbReference type="ChEBI" id="CHEBI:30616"/>
        <dbReference type="ChEBI" id="CHEBI:32551"/>
        <dbReference type="ChEBI" id="CHEBI:33019"/>
        <dbReference type="ChEBI" id="CHEBI:82748"/>
        <dbReference type="ChEBI" id="CHEBI:83665"/>
        <dbReference type="ChEBI" id="CHEBI:456215"/>
        <dbReference type="EC" id="6.3.4.19"/>
    </reaction>
</comment>
<evidence type="ECO:0000256" key="6">
    <source>
        <dbReference type="HAMAP-Rule" id="MF_01161"/>
    </source>
</evidence>
<evidence type="ECO:0000313" key="9">
    <source>
        <dbReference type="Proteomes" id="UP000568050"/>
    </source>
</evidence>
<dbReference type="InterPro" id="IPR011063">
    <property type="entry name" value="TilS/TtcA_N"/>
</dbReference>
<keyword evidence="2 6" id="KW-0819">tRNA processing</keyword>
<dbReference type="EMBL" id="JACHWP010000001">
    <property type="protein sequence ID" value="MBB3022665.1"/>
    <property type="molecule type" value="Genomic_DNA"/>
</dbReference>
<gene>
    <name evidence="6" type="primary">tilS</name>
    <name evidence="8" type="ORF">FHX50_000913</name>
</gene>
<accession>A0A839QSC1</accession>
<dbReference type="GO" id="GO:0005737">
    <property type="term" value="C:cytoplasm"/>
    <property type="evidence" value="ECO:0007669"/>
    <property type="project" value="UniProtKB-SubCell"/>
</dbReference>
<evidence type="ECO:0000256" key="2">
    <source>
        <dbReference type="ARBA" id="ARBA00022694"/>
    </source>
</evidence>
<dbReference type="GO" id="GO:0005524">
    <property type="term" value="F:ATP binding"/>
    <property type="evidence" value="ECO:0007669"/>
    <property type="project" value="UniProtKB-UniRule"/>
</dbReference>
<name>A0A839QSC1_9MICO</name>
<dbReference type="GO" id="GO:0032267">
    <property type="term" value="F:tRNA(Ile)-lysidine synthase activity"/>
    <property type="evidence" value="ECO:0007669"/>
    <property type="project" value="UniProtKB-EC"/>
</dbReference>
<comment type="function">
    <text evidence="6">Ligates lysine onto the cytidine present at position 34 of the AUA codon-specific tRNA(Ile) that contains the anticodon CAU, in an ATP-dependent manner. Cytidine is converted to lysidine, thus changing the amino acid specificity of the tRNA from methionine to isoleucine.</text>
</comment>
<dbReference type="Pfam" id="PF01171">
    <property type="entry name" value="ATP_bind_3"/>
    <property type="match status" value="1"/>
</dbReference>
<keyword evidence="6" id="KW-0963">Cytoplasm</keyword>
<comment type="subcellular location">
    <subcellularLocation>
        <location evidence="6">Cytoplasm</location>
    </subcellularLocation>
</comment>
<dbReference type="NCBIfam" id="TIGR02432">
    <property type="entry name" value="lysidine_TilS_N"/>
    <property type="match status" value="1"/>
</dbReference>
<evidence type="ECO:0000256" key="3">
    <source>
        <dbReference type="ARBA" id="ARBA00022741"/>
    </source>
</evidence>
<dbReference type="InterPro" id="IPR014729">
    <property type="entry name" value="Rossmann-like_a/b/a_fold"/>
</dbReference>
<evidence type="ECO:0000256" key="1">
    <source>
        <dbReference type="ARBA" id="ARBA00022598"/>
    </source>
</evidence>
<dbReference type="EC" id="6.3.4.19" evidence="6"/>
<reference evidence="8 9" key="1">
    <citation type="submission" date="2020-08" db="EMBL/GenBank/DDBJ databases">
        <title>Sequencing the genomes of 1000 actinobacteria strains.</title>
        <authorList>
            <person name="Klenk H.-P."/>
        </authorList>
    </citation>
    <scope>NUCLEOTIDE SEQUENCE [LARGE SCALE GENOMIC DNA]</scope>
    <source>
        <strain evidence="8 9">DSM 23040</strain>
    </source>
</reference>
<dbReference type="SUPFAM" id="SSF82829">
    <property type="entry name" value="MesJ substrate recognition domain-like"/>
    <property type="match status" value="1"/>
</dbReference>
<keyword evidence="1 6" id="KW-0436">Ligase</keyword>
<sequence length="375" mass="39884">MTGPPPQIARARTAVRAALLQRLTDLADRTDHALHGDQADASARIIVGLSGGADSTALLATTVWCARKLGLSTHAVIIDHGLADDSASVAERARTTAERVGADQVTVRRVQVDRDAPGGVEQRARTARLDALDEIADASGALAVLLGHTLDDQAEQVLLGLARGSGARSLAGIPRERGRILRPFLGTGRDETTGLWRKDTRAICDQLDLDIWDDPMNEDQDLLRVAVRTAALPQLQEVLGEHVTSALVRTADLLRDDADVLDDLAAEEFTAARRHPSAEDPDGTVLALSATALAPLARALRTRVLKLAAAEAARLGGHPSDKSILRRQVLAADSLLSAYRGQGPIPLPGRIDVHRSNGAILFVTTHPAATQRRPS</sequence>
<evidence type="ECO:0000313" key="8">
    <source>
        <dbReference type="EMBL" id="MBB3022665.1"/>
    </source>
</evidence>
<dbReference type="HAMAP" id="MF_01161">
    <property type="entry name" value="tRNA_Ile_lys_synt"/>
    <property type="match status" value="1"/>
</dbReference>
<dbReference type="InterPro" id="IPR012795">
    <property type="entry name" value="tRNA_Ile_lys_synt_N"/>
</dbReference>
<dbReference type="AlphaFoldDB" id="A0A839QSC1"/>
<dbReference type="Gene3D" id="1.20.59.20">
    <property type="match status" value="1"/>
</dbReference>
<feature type="domain" description="tRNA(Ile)-lysidine/2-thiocytidine synthase N-terminal" evidence="7">
    <location>
        <begin position="45"/>
        <end position="229"/>
    </location>
</feature>
<dbReference type="SUPFAM" id="SSF52402">
    <property type="entry name" value="Adenine nucleotide alpha hydrolases-like"/>
    <property type="match status" value="1"/>
</dbReference>
<comment type="caution">
    <text evidence="8">The sequence shown here is derived from an EMBL/GenBank/DDBJ whole genome shotgun (WGS) entry which is preliminary data.</text>
</comment>
<comment type="similarity">
    <text evidence="6">Belongs to the tRNA(Ile)-lysidine synthase family.</text>
</comment>
<keyword evidence="9" id="KW-1185">Reference proteome</keyword>
<dbReference type="CDD" id="cd01992">
    <property type="entry name" value="TilS_N"/>
    <property type="match status" value="1"/>
</dbReference>
<organism evidence="8 9">
    <name type="scientific">Helcobacillus massiliensis</name>
    <dbReference type="NCBI Taxonomy" id="521392"/>
    <lineage>
        <taxon>Bacteria</taxon>
        <taxon>Bacillati</taxon>
        <taxon>Actinomycetota</taxon>
        <taxon>Actinomycetes</taxon>
        <taxon>Micrococcales</taxon>
        <taxon>Dermabacteraceae</taxon>
        <taxon>Helcobacillus</taxon>
    </lineage>
</organism>
<dbReference type="InterPro" id="IPR012094">
    <property type="entry name" value="tRNA_Ile_lys_synt"/>
</dbReference>
<dbReference type="PANTHER" id="PTHR43033">
    <property type="entry name" value="TRNA(ILE)-LYSIDINE SYNTHASE-RELATED"/>
    <property type="match status" value="1"/>
</dbReference>
<dbReference type="Gene3D" id="3.40.50.620">
    <property type="entry name" value="HUPs"/>
    <property type="match status" value="1"/>
</dbReference>
<evidence type="ECO:0000259" key="7">
    <source>
        <dbReference type="Pfam" id="PF01171"/>
    </source>
</evidence>
<feature type="binding site" evidence="6">
    <location>
        <begin position="50"/>
        <end position="55"/>
    </location>
    <ligand>
        <name>ATP</name>
        <dbReference type="ChEBI" id="CHEBI:30616"/>
    </ligand>
</feature>
<dbReference type="PANTHER" id="PTHR43033:SF1">
    <property type="entry name" value="TRNA(ILE)-LYSIDINE SYNTHASE-RELATED"/>
    <property type="match status" value="1"/>
</dbReference>